<dbReference type="EMBL" id="BARU01034159">
    <property type="protein sequence ID" value="GAH62070.1"/>
    <property type="molecule type" value="Genomic_DNA"/>
</dbReference>
<protein>
    <submittedName>
        <fullName evidence="1">Uncharacterized protein</fullName>
    </submittedName>
</protein>
<gene>
    <name evidence="1" type="ORF">S03H2_53659</name>
</gene>
<feature type="non-terminal residue" evidence="1">
    <location>
        <position position="39"/>
    </location>
</feature>
<comment type="caution">
    <text evidence="1">The sequence shown here is derived from an EMBL/GenBank/DDBJ whole genome shotgun (WGS) entry which is preliminary data.</text>
</comment>
<reference evidence="1" key="1">
    <citation type="journal article" date="2014" name="Front. Microbiol.">
        <title>High frequency of phylogenetically diverse reductive dehalogenase-homologous genes in deep subseafloor sedimentary metagenomes.</title>
        <authorList>
            <person name="Kawai M."/>
            <person name="Futagami T."/>
            <person name="Toyoda A."/>
            <person name="Takaki Y."/>
            <person name="Nishi S."/>
            <person name="Hori S."/>
            <person name="Arai W."/>
            <person name="Tsubouchi T."/>
            <person name="Morono Y."/>
            <person name="Uchiyama I."/>
            <person name="Ito T."/>
            <person name="Fujiyama A."/>
            <person name="Inagaki F."/>
            <person name="Takami H."/>
        </authorList>
    </citation>
    <scope>NUCLEOTIDE SEQUENCE</scope>
    <source>
        <strain evidence="1">Expedition CK06-06</strain>
    </source>
</reference>
<name>X1HYD1_9ZZZZ</name>
<organism evidence="1">
    <name type="scientific">marine sediment metagenome</name>
    <dbReference type="NCBI Taxonomy" id="412755"/>
    <lineage>
        <taxon>unclassified sequences</taxon>
        <taxon>metagenomes</taxon>
        <taxon>ecological metagenomes</taxon>
    </lineage>
</organism>
<evidence type="ECO:0000313" key="1">
    <source>
        <dbReference type="EMBL" id="GAH62070.1"/>
    </source>
</evidence>
<accession>X1HYD1</accession>
<proteinExistence type="predicted"/>
<dbReference type="AlphaFoldDB" id="X1HYD1"/>
<sequence length="39" mass="4809">MFFGIILALLIMPKKSKEYWKRKYEKYFGAYMVDIIFII</sequence>